<dbReference type="PROSITE" id="PS50158">
    <property type="entry name" value="ZF_CCHC"/>
    <property type="match status" value="1"/>
</dbReference>
<dbReference type="GO" id="GO:0008270">
    <property type="term" value="F:zinc ion binding"/>
    <property type="evidence" value="ECO:0007669"/>
    <property type="project" value="UniProtKB-KW"/>
</dbReference>
<dbReference type="AlphaFoldDB" id="A0A803P0N0"/>
<name>A0A803P0N0_CANSA</name>
<dbReference type="Proteomes" id="UP000596661">
    <property type="component" value="Chromosome 2"/>
</dbReference>
<keyword evidence="1" id="KW-0863">Zinc-finger</keyword>
<protein>
    <recommendedName>
        <fullName evidence="2">CCHC-type domain-containing protein</fullName>
    </recommendedName>
</protein>
<dbReference type="PANTHER" id="PTHR31286:SF167">
    <property type="entry name" value="OS09G0268800 PROTEIN"/>
    <property type="match status" value="1"/>
</dbReference>
<organism evidence="3 4">
    <name type="scientific">Cannabis sativa</name>
    <name type="common">Hemp</name>
    <name type="synonym">Marijuana</name>
    <dbReference type="NCBI Taxonomy" id="3483"/>
    <lineage>
        <taxon>Eukaryota</taxon>
        <taxon>Viridiplantae</taxon>
        <taxon>Streptophyta</taxon>
        <taxon>Embryophyta</taxon>
        <taxon>Tracheophyta</taxon>
        <taxon>Spermatophyta</taxon>
        <taxon>Magnoliopsida</taxon>
        <taxon>eudicotyledons</taxon>
        <taxon>Gunneridae</taxon>
        <taxon>Pentapetalae</taxon>
        <taxon>rosids</taxon>
        <taxon>fabids</taxon>
        <taxon>Rosales</taxon>
        <taxon>Cannabaceae</taxon>
        <taxon>Cannabis</taxon>
    </lineage>
</organism>
<dbReference type="InterPro" id="IPR025836">
    <property type="entry name" value="Zn_knuckle_CX2CX4HX4C"/>
</dbReference>
<dbReference type="GO" id="GO:0003676">
    <property type="term" value="F:nucleic acid binding"/>
    <property type="evidence" value="ECO:0007669"/>
    <property type="project" value="InterPro"/>
</dbReference>
<reference evidence="3" key="2">
    <citation type="submission" date="2021-03" db="UniProtKB">
        <authorList>
            <consortium name="EnsemblPlants"/>
        </authorList>
    </citation>
    <scope>IDENTIFICATION</scope>
</reference>
<keyword evidence="1" id="KW-0479">Metal-binding</keyword>
<dbReference type="Pfam" id="PF14392">
    <property type="entry name" value="zf-CCHC_4"/>
    <property type="match status" value="1"/>
</dbReference>
<evidence type="ECO:0000259" key="2">
    <source>
        <dbReference type="PROSITE" id="PS50158"/>
    </source>
</evidence>
<reference evidence="3" key="1">
    <citation type="submission" date="2018-11" db="EMBL/GenBank/DDBJ databases">
        <authorList>
            <person name="Grassa J C."/>
        </authorList>
    </citation>
    <scope>NUCLEOTIDE SEQUENCE [LARGE SCALE GENOMIC DNA]</scope>
</reference>
<dbReference type="InterPro" id="IPR040256">
    <property type="entry name" value="At4g02000-like"/>
</dbReference>
<keyword evidence="4" id="KW-1185">Reference proteome</keyword>
<evidence type="ECO:0000313" key="3">
    <source>
        <dbReference type="EnsemblPlants" id="cds.evm.model.02.340"/>
    </source>
</evidence>
<sequence>MVPCLVFFIIPSLDDNLTAGLLLDFLCTFIHQPVMDPLLQSLDSTLNLTNEESSVVALPVDVTPAPSNNSGHILIAQILTNNYVHPPIFIDQMGGHWKGRFPAIVSEYGDVNNLSSTHFWVQIYRLPFLSKSKLFATALGNIIGEFIDVHEESLDEGWGPFLRIRVRLLVNKPLLRGHMISLPRIKDDFWIDFRYERLPEFCFECGRLGHPFEKCVAFMERVDNGNDEDFEYGPWLKGAKLPTNGYDKYRSDFSKGNAWPLLTRLARKSLVSTVPNLGVRSLPQPKTLYHGESSSVPSSSL</sequence>
<evidence type="ECO:0000313" key="4">
    <source>
        <dbReference type="Proteomes" id="UP000596661"/>
    </source>
</evidence>
<evidence type="ECO:0000256" key="1">
    <source>
        <dbReference type="PROSITE-ProRule" id="PRU00047"/>
    </source>
</evidence>
<accession>A0A803P0N0</accession>
<dbReference type="InterPro" id="IPR001878">
    <property type="entry name" value="Znf_CCHC"/>
</dbReference>
<keyword evidence="1" id="KW-0862">Zinc</keyword>
<proteinExistence type="predicted"/>
<dbReference type="EMBL" id="UZAU01000103">
    <property type="status" value="NOT_ANNOTATED_CDS"/>
    <property type="molecule type" value="Genomic_DNA"/>
</dbReference>
<dbReference type="PANTHER" id="PTHR31286">
    <property type="entry name" value="GLYCINE-RICH CELL WALL STRUCTURAL PROTEIN 1.8-LIKE"/>
    <property type="match status" value="1"/>
</dbReference>
<dbReference type="EnsemblPlants" id="evm.model.02.340">
    <property type="protein sequence ID" value="cds.evm.model.02.340"/>
    <property type="gene ID" value="evm.TU.02.340"/>
</dbReference>
<feature type="domain" description="CCHC-type" evidence="2">
    <location>
        <begin position="202"/>
        <end position="215"/>
    </location>
</feature>
<dbReference type="Gramene" id="evm.model.02.340">
    <property type="protein sequence ID" value="cds.evm.model.02.340"/>
    <property type="gene ID" value="evm.TU.02.340"/>
</dbReference>